<name>A0A5D3Y797_9PROT</name>
<organism evidence="1 2">
    <name type="scientific">Nitrosomonas communis</name>
    <dbReference type="NCBI Taxonomy" id="44574"/>
    <lineage>
        <taxon>Bacteria</taxon>
        <taxon>Pseudomonadati</taxon>
        <taxon>Pseudomonadota</taxon>
        <taxon>Betaproteobacteria</taxon>
        <taxon>Nitrosomonadales</taxon>
        <taxon>Nitrosomonadaceae</taxon>
        <taxon>Nitrosomonas</taxon>
    </lineage>
</organism>
<sequence length="39" mass="4410">MARKTNGIDQLVLARELLRTAKTVEEQCYTSRASKIDLS</sequence>
<comment type="caution">
    <text evidence="1">The sequence shown here is derived from an EMBL/GenBank/DDBJ whole genome shotgun (WGS) entry which is preliminary data.</text>
</comment>
<dbReference type="EMBL" id="VNHT01000100">
    <property type="protein sequence ID" value="TYP72982.1"/>
    <property type="molecule type" value="Genomic_DNA"/>
</dbReference>
<dbReference type="Proteomes" id="UP000324176">
    <property type="component" value="Unassembled WGS sequence"/>
</dbReference>
<evidence type="ECO:0000313" key="2">
    <source>
        <dbReference type="Proteomes" id="UP000324176"/>
    </source>
</evidence>
<evidence type="ECO:0000313" key="1">
    <source>
        <dbReference type="EMBL" id="TYP72982.1"/>
    </source>
</evidence>
<accession>A0A5D3Y797</accession>
<reference evidence="1 2" key="1">
    <citation type="submission" date="2019-07" db="EMBL/GenBank/DDBJ databases">
        <title>Active sludge and wastewater microbial communities from Klosterneuburg, Austria.</title>
        <authorList>
            <person name="Wagner M."/>
        </authorList>
    </citation>
    <scope>NUCLEOTIDE SEQUENCE [LARGE SCALE GENOMIC DNA]</scope>
    <source>
        <strain evidence="1 2">Nm2</strain>
    </source>
</reference>
<dbReference type="AlphaFoldDB" id="A0A5D3Y797"/>
<proteinExistence type="predicted"/>
<protein>
    <submittedName>
        <fullName evidence="1">Uncharacterized protein</fullName>
    </submittedName>
</protein>
<gene>
    <name evidence="1" type="ORF">BCL69_11003</name>
</gene>